<dbReference type="GO" id="GO:0070579">
    <property type="term" value="F:DNA 5-methylcytosine dioxygenase activity"/>
    <property type="evidence" value="ECO:0007669"/>
    <property type="project" value="UniProtKB-UniRule"/>
</dbReference>
<dbReference type="GO" id="GO:0141166">
    <property type="term" value="P:chromosomal 5-methylcytosine DNA demethylation pathway"/>
    <property type="evidence" value="ECO:0007669"/>
    <property type="project" value="UniProtKB-UniRule"/>
</dbReference>
<feature type="compositionally biased region" description="Basic residues" evidence="14">
    <location>
        <begin position="58"/>
        <end position="67"/>
    </location>
</feature>
<accession>A0A8C6VPJ3</accession>
<keyword evidence="9 13" id="KW-0408">Iron</keyword>
<feature type="compositionally biased region" description="Basic residues" evidence="14">
    <location>
        <begin position="19"/>
        <end position="28"/>
    </location>
</feature>
<feature type="compositionally biased region" description="Basic residues" evidence="14">
    <location>
        <begin position="132"/>
        <end position="143"/>
    </location>
</feature>
<name>A0A8C6VPJ3_NAJNA</name>
<dbReference type="GO" id="GO:0045944">
    <property type="term" value="P:positive regulation of transcription by RNA polymerase II"/>
    <property type="evidence" value="ECO:0007669"/>
    <property type="project" value="TreeGrafter"/>
</dbReference>
<feature type="compositionally biased region" description="Basic residues" evidence="14">
    <location>
        <begin position="502"/>
        <end position="512"/>
    </location>
</feature>
<comment type="cofactor">
    <cofactor evidence="13">
        <name>Zn(2+)</name>
        <dbReference type="ChEBI" id="CHEBI:29105"/>
    </cofactor>
    <text evidence="13">The zinc ions have a structural role.</text>
</comment>
<feature type="region of interest" description="Disordered" evidence="14">
    <location>
        <begin position="844"/>
        <end position="882"/>
    </location>
</feature>
<feature type="domain" description="CXXC-type" evidence="15">
    <location>
        <begin position="436"/>
        <end position="477"/>
    </location>
</feature>
<evidence type="ECO:0000256" key="9">
    <source>
        <dbReference type="ARBA" id="ARBA00023004"/>
    </source>
</evidence>
<comment type="catalytic activity">
    <reaction evidence="10 13">
        <text>a 5-formyl-2'-deoxycytidine in DNA + 2-oxoglutarate + O2 = a 5-carboxyl-2'-deoxycytidine in DNA + succinate + CO2 + H(+)</text>
        <dbReference type="Rhea" id="RHEA:53832"/>
        <dbReference type="Rhea" id="RHEA-COMP:13656"/>
        <dbReference type="Rhea" id="RHEA-COMP:13657"/>
        <dbReference type="ChEBI" id="CHEBI:15378"/>
        <dbReference type="ChEBI" id="CHEBI:15379"/>
        <dbReference type="ChEBI" id="CHEBI:16526"/>
        <dbReference type="ChEBI" id="CHEBI:16810"/>
        <dbReference type="ChEBI" id="CHEBI:30031"/>
        <dbReference type="ChEBI" id="CHEBI:137731"/>
        <dbReference type="ChEBI" id="CHEBI:137732"/>
        <dbReference type="EC" id="1.14.11.80"/>
    </reaction>
</comment>
<evidence type="ECO:0000256" key="3">
    <source>
        <dbReference type="ARBA" id="ARBA00022454"/>
    </source>
</evidence>
<dbReference type="Pfam" id="PF12851">
    <property type="entry name" value="Tet_JBP"/>
    <property type="match status" value="1"/>
</dbReference>
<evidence type="ECO:0000256" key="11">
    <source>
        <dbReference type="ARBA" id="ARBA00049431"/>
    </source>
</evidence>
<keyword evidence="7 13" id="KW-0223">Dioxygenase</keyword>
<comment type="catalytic activity">
    <reaction evidence="11 13">
        <text>a 5-hydroxymethyl-2'-deoxycytidine in DNA + 2-oxoglutarate + O2 = a 5-formyl-2'-deoxycytidine in DNA + succinate + CO2 + H2O</text>
        <dbReference type="Rhea" id="RHEA:53828"/>
        <dbReference type="Rhea" id="RHEA-COMP:13315"/>
        <dbReference type="Rhea" id="RHEA-COMP:13656"/>
        <dbReference type="ChEBI" id="CHEBI:15377"/>
        <dbReference type="ChEBI" id="CHEBI:15379"/>
        <dbReference type="ChEBI" id="CHEBI:16526"/>
        <dbReference type="ChEBI" id="CHEBI:16810"/>
        <dbReference type="ChEBI" id="CHEBI:30031"/>
        <dbReference type="ChEBI" id="CHEBI:136731"/>
        <dbReference type="ChEBI" id="CHEBI:137731"/>
        <dbReference type="EC" id="1.14.11.80"/>
    </reaction>
</comment>
<keyword evidence="17" id="KW-1185">Reference proteome</keyword>
<feature type="compositionally biased region" description="Basic and acidic residues" evidence="14">
    <location>
        <begin position="1"/>
        <end position="18"/>
    </location>
</feature>
<feature type="region of interest" description="Disordered" evidence="14">
    <location>
        <begin position="773"/>
        <end position="816"/>
    </location>
</feature>
<keyword evidence="5 12" id="KW-0863">Zinc-finger</keyword>
<comment type="subcellular location">
    <subcellularLocation>
        <location evidence="1">Chromosome</location>
    </subcellularLocation>
</comment>
<dbReference type="InterPro" id="IPR046942">
    <property type="entry name" value="TET_oxygenase"/>
</dbReference>
<proteinExistence type="inferred from homology"/>
<dbReference type="PANTHER" id="PTHR23358">
    <property type="entry name" value="METHYLCYTOSINE DIOXYGENASE TET"/>
    <property type="match status" value="1"/>
</dbReference>
<evidence type="ECO:0000256" key="10">
    <source>
        <dbReference type="ARBA" id="ARBA00047840"/>
    </source>
</evidence>
<keyword evidence="6 13" id="KW-0862">Zinc</keyword>
<evidence type="ECO:0000313" key="16">
    <source>
        <dbReference type="Ensembl" id="ENSNNAP00000006006.1"/>
    </source>
</evidence>
<dbReference type="GO" id="GO:0003677">
    <property type="term" value="F:DNA binding"/>
    <property type="evidence" value="ECO:0007669"/>
    <property type="project" value="InterPro"/>
</dbReference>
<evidence type="ECO:0000256" key="14">
    <source>
        <dbReference type="SAM" id="MobiDB-lite"/>
    </source>
</evidence>
<dbReference type="Ensembl" id="ENSNNAT00000006280.1">
    <property type="protein sequence ID" value="ENSNNAP00000006006.1"/>
    <property type="gene ID" value="ENSNNAG00000003887.1"/>
</dbReference>
<dbReference type="PROSITE" id="PS51058">
    <property type="entry name" value="ZF_CXXC"/>
    <property type="match status" value="1"/>
</dbReference>
<evidence type="ECO:0000256" key="6">
    <source>
        <dbReference type="ARBA" id="ARBA00022833"/>
    </source>
</evidence>
<feature type="compositionally biased region" description="Basic and acidic residues" evidence="14">
    <location>
        <begin position="773"/>
        <end position="793"/>
    </location>
</feature>
<feature type="region of interest" description="Disordered" evidence="14">
    <location>
        <begin position="478"/>
        <end position="512"/>
    </location>
</feature>
<feature type="compositionally biased region" description="Polar residues" evidence="14">
    <location>
        <begin position="1089"/>
        <end position="1103"/>
    </location>
</feature>
<evidence type="ECO:0000256" key="13">
    <source>
        <dbReference type="RuleBase" id="RU367064"/>
    </source>
</evidence>
<dbReference type="GO" id="GO:0005634">
    <property type="term" value="C:nucleus"/>
    <property type="evidence" value="ECO:0007669"/>
    <property type="project" value="UniProtKB-UniRule"/>
</dbReference>
<comment type="function">
    <text evidence="13">Dioxygenase that catalyzes the conversion of the modified genomic base 5-methylcytosine (5mC) into 5-hydroxymethylcytosine (5hmC) and plays a key role in epigenetic chromatin reprogramming during embryonic development.</text>
</comment>
<dbReference type="GO" id="GO:0008270">
    <property type="term" value="F:zinc ion binding"/>
    <property type="evidence" value="ECO:0007669"/>
    <property type="project" value="UniProtKB-UniRule"/>
</dbReference>
<keyword evidence="4 13" id="KW-0479">Metal-binding</keyword>
<keyword evidence="8 13" id="KW-0560">Oxidoreductase</keyword>
<dbReference type="SMART" id="SM01333">
    <property type="entry name" value="Tet_JBP"/>
    <property type="match status" value="1"/>
</dbReference>
<dbReference type="InterPro" id="IPR024779">
    <property type="entry name" value="2OGFeDO_JBP1/TET_oxygenase_dom"/>
</dbReference>
<sequence>MARDARSSRLIKKEEISKKKPSPVRKKSCQGIKDAKKESSKKECPTSCRKLIENQKDGKKKSQRRKPPLSSPCRFLRSSVTKAFSGTSWMNLELTDNVLFHNQPPLSYGGFSMTLRRKPFSHRLFQASTITKAKKSSPRKRQQVRSGISSALERKEVEQTTRAFARDLNLNSELGIMHPSKISVSNSGVMDTCNSGMLEEEHRCEEFVSSEQALEDLFTNTSNEILSEPLLHQLHLDFDTTLRVQEDELGTPVEPYAKSNLNLPPVPPEHFCSHSFSMLSLSSEQDLALHNKSPETSLESHSKTEHDMVLHPYAEPLIAEEKCLQCASGPEGCLKEPDLVGELPIPEDLALVPSSQTLDSSSYYSCEPPNEQSVSPPNKSVPRHPEPLLQLGRDGKTTNSPQDPKKCDTNTAVASEASSFESPTGGCLASLQPVLEKKKRRRCGVCEPCLRKTNCEECSCCRKRKTSHRICKKRKCEELKKPPPSIPPSKQPAEVLTENKRPQRRKRRVPKVIRRSSDEEKLLCLVRQRAGHHCQTAVIVILILAWEGIPHLLADTLYKELTQSLRKYGCPTSRRCALNEDRTCACQGLDPETCGASFSFGCSWSMYYNGCKFARSKIPRKFRLLTDDHTQEENLENNLQTLATDVAPLYQKLAPDAFHNQVENEHLGPDCRLGSKKGRPFSGVTACIDFCAHAHKDTHNMHNGSTVVCTLTKEDNRTVGVIPNDEQLHVLPLYKMSQTDEFGTEEGLEAKIKTGAIQVLTAFPREVRMLAEPRRATKKKPDAKKQSLAEKKHSAPVRGKNGLPETTKRAPQSSGVKMNIVQPETKMETAEYFSSIKPNLGITTDCSPLKQRDPSSPLKLDSLSSSSQLSGGLMPVTNSQEDVSTPYGYLQCSSNKPHVTSTGNNNFDMSSRDYTGIVMDEKRNGVPLLLQDQTTSRPAVNRENLPLTTEHKLANKQNCEVNLKSSSASQVASSCESVLQLDNIEEDVSSNDSEEKAEEMWSDSEHNFLDNDIGGVAVAPSHGSILIECARRELHATTPLKKPNRNHPTRISLVFYQHKNLNEPKHGIALWEAKMAERAKEKEARKSGTETTGLPATDKNANQTNATQEIFYKENEFNQIPSRRALTVTHDNILTVSTYALTRVAGPYNHWA</sequence>
<evidence type="ECO:0000256" key="5">
    <source>
        <dbReference type="ARBA" id="ARBA00022771"/>
    </source>
</evidence>
<dbReference type="OrthoDB" id="8854879at2759"/>
<feature type="region of interest" description="Disordered" evidence="14">
    <location>
        <begin position="130"/>
        <end position="152"/>
    </location>
</feature>
<evidence type="ECO:0000256" key="1">
    <source>
        <dbReference type="ARBA" id="ARBA00004286"/>
    </source>
</evidence>
<feature type="region of interest" description="Disordered" evidence="14">
    <location>
        <begin position="1081"/>
        <end position="1103"/>
    </location>
</feature>
<comment type="catalytic activity">
    <reaction evidence="13">
        <text>a 5-methyl-2'-deoxycytidine in DNA + 2-oxoglutarate + O2 = a 5-hydroxymethyl-2'-deoxycytidine in DNA + succinate + CO2</text>
        <dbReference type="Rhea" id="RHEA:52636"/>
        <dbReference type="Rhea" id="RHEA-COMP:11370"/>
        <dbReference type="Rhea" id="RHEA-COMP:13315"/>
        <dbReference type="ChEBI" id="CHEBI:15379"/>
        <dbReference type="ChEBI" id="CHEBI:16526"/>
        <dbReference type="ChEBI" id="CHEBI:16810"/>
        <dbReference type="ChEBI" id="CHEBI:30031"/>
        <dbReference type="ChEBI" id="CHEBI:85454"/>
        <dbReference type="ChEBI" id="CHEBI:136731"/>
        <dbReference type="EC" id="1.14.11.80"/>
    </reaction>
</comment>
<gene>
    <name evidence="16" type="primary">TET1</name>
</gene>
<dbReference type="AlphaFoldDB" id="A0A8C6VPJ3"/>
<dbReference type="Proteomes" id="UP000694559">
    <property type="component" value="Unplaced"/>
</dbReference>
<dbReference type="InterPro" id="IPR040175">
    <property type="entry name" value="TET1/2/3"/>
</dbReference>
<comment type="similarity">
    <text evidence="2 13">Belongs to the TET family.</text>
</comment>
<evidence type="ECO:0000256" key="7">
    <source>
        <dbReference type="ARBA" id="ARBA00022964"/>
    </source>
</evidence>
<feature type="compositionally biased region" description="Low complexity" evidence="14">
    <location>
        <begin position="854"/>
        <end position="873"/>
    </location>
</feature>
<dbReference type="GeneTree" id="ENSGT00940000158935"/>
<dbReference type="GO" id="GO:0005694">
    <property type="term" value="C:chromosome"/>
    <property type="evidence" value="ECO:0007669"/>
    <property type="project" value="UniProtKB-SubCell"/>
</dbReference>
<dbReference type="GO" id="GO:0040029">
    <property type="term" value="P:epigenetic regulation of gene expression"/>
    <property type="evidence" value="ECO:0007669"/>
    <property type="project" value="InterPro"/>
</dbReference>
<evidence type="ECO:0000256" key="2">
    <source>
        <dbReference type="ARBA" id="ARBA00007502"/>
    </source>
</evidence>
<keyword evidence="3" id="KW-0158">Chromosome</keyword>
<evidence type="ECO:0000256" key="8">
    <source>
        <dbReference type="ARBA" id="ARBA00023002"/>
    </source>
</evidence>
<dbReference type="EC" id="1.14.11.80" evidence="13"/>
<evidence type="ECO:0000256" key="4">
    <source>
        <dbReference type="ARBA" id="ARBA00022723"/>
    </source>
</evidence>
<reference evidence="16" key="1">
    <citation type="submission" date="2025-08" db="UniProtKB">
        <authorList>
            <consortium name="Ensembl"/>
        </authorList>
    </citation>
    <scope>IDENTIFICATION</scope>
</reference>
<protein>
    <recommendedName>
        <fullName evidence="13">Methylcytosine dioxygenase TET</fullName>
        <ecNumber evidence="13">1.14.11.80</ecNumber>
    </recommendedName>
</protein>
<evidence type="ECO:0000259" key="15">
    <source>
        <dbReference type="PROSITE" id="PS51058"/>
    </source>
</evidence>
<dbReference type="PANTHER" id="PTHR23358:SF2">
    <property type="entry name" value="METHYLCYTOSINE DIOXYGENASE TET1"/>
    <property type="match status" value="1"/>
</dbReference>
<evidence type="ECO:0000256" key="12">
    <source>
        <dbReference type="PROSITE-ProRule" id="PRU00509"/>
    </source>
</evidence>
<feature type="region of interest" description="Disordered" evidence="14">
    <location>
        <begin position="360"/>
        <end position="420"/>
    </location>
</feature>
<dbReference type="InterPro" id="IPR002857">
    <property type="entry name" value="Znf_CXXC"/>
</dbReference>
<feature type="compositionally biased region" description="Polar residues" evidence="14">
    <location>
        <begin position="409"/>
        <end position="420"/>
    </location>
</feature>
<reference evidence="16" key="2">
    <citation type="submission" date="2025-09" db="UniProtKB">
        <authorList>
            <consortium name="Ensembl"/>
        </authorList>
    </citation>
    <scope>IDENTIFICATION</scope>
</reference>
<organism evidence="16 17">
    <name type="scientific">Naja naja</name>
    <name type="common">Indian cobra</name>
    <dbReference type="NCBI Taxonomy" id="35670"/>
    <lineage>
        <taxon>Eukaryota</taxon>
        <taxon>Metazoa</taxon>
        <taxon>Chordata</taxon>
        <taxon>Craniata</taxon>
        <taxon>Vertebrata</taxon>
        <taxon>Euteleostomi</taxon>
        <taxon>Lepidosauria</taxon>
        <taxon>Squamata</taxon>
        <taxon>Bifurcata</taxon>
        <taxon>Unidentata</taxon>
        <taxon>Episquamata</taxon>
        <taxon>Toxicofera</taxon>
        <taxon>Serpentes</taxon>
        <taxon>Colubroidea</taxon>
        <taxon>Elapidae</taxon>
        <taxon>Elapinae</taxon>
        <taxon>Naja</taxon>
    </lineage>
</organism>
<comment type="cofactor">
    <cofactor evidence="13">
        <name>Fe(2+)</name>
        <dbReference type="ChEBI" id="CHEBI:29033"/>
    </cofactor>
    <text evidence="13">Binds 1 Fe(2+) ion per subunit.</text>
</comment>
<feature type="compositionally biased region" description="Basic and acidic residues" evidence="14">
    <location>
        <begin position="33"/>
        <end position="57"/>
    </location>
</feature>
<feature type="region of interest" description="Disordered" evidence="14">
    <location>
        <begin position="1"/>
        <end position="72"/>
    </location>
</feature>
<evidence type="ECO:0000313" key="17">
    <source>
        <dbReference type="Proteomes" id="UP000694559"/>
    </source>
</evidence>